<gene>
    <name evidence="2" type="ORF">BJ998_001238</name>
</gene>
<protein>
    <submittedName>
        <fullName evidence="2">Uncharacterized protein</fullName>
    </submittedName>
</protein>
<reference evidence="2 3" key="1">
    <citation type="submission" date="2020-08" db="EMBL/GenBank/DDBJ databases">
        <title>Sequencing the genomes of 1000 actinobacteria strains.</title>
        <authorList>
            <person name="Klenk H.-P."/>
        </authorList>
    </citation>
    <scope>NUCLEOTIDE SEQUENCE [LARGE SCALE GENOMIC DNA]</scope>
    <source>
        <strain evidence="2 3">DSM 43851</strain>
    </source>
</reference>
<dbReference type="RefSeq" id="WP_184859271.1">
    <property type="nucleotide sequence ID" value="NZ_BAAAWY010000008.1"/>
</dbReference>
<organism evidence="2 3">
    <name type="scientific">Kutzneria kofuensis</name>
    <dbReference type="NCBI Taxonomy" id="103725"/>
    <lineage>
        <taxon>Bacteria</taxon>
        <taxon>Bacillati</taxon>
        <taxon>Actinomycetota</taxon>
        <taxon>Actinomycetes</taxon>
        <taxon>Pseudonocardiales</taxon>
        <taxon>Pseudonocardiaceae</taxon>
        <taxon>Kutzneria</taxon>
    </lineage>
</organism>
<dbReference type="AlphaFoldDB" id="A0A7W9KCG0"/>
<evidence type="ECO:0000256" key="1">
    <source>
        <dbReference type="SAM" id="MobiDB-lite"/>
    </source>
</evidence>
<sequence length="84" mass="9372">MSDPAHRLGGTARSREIVPPRPIAPGEYGEAFNKLDGRRPFIETEEREELFDALDHAVSQAAGDRDLAWARERLAAGVDSVRDW</sequence>
<keyword evidence="3" id="KW-1185">Reference proteome</keyword>
<feature type="region of interest" description="Disordered" evidence="1">
    <location>
        <begin position="1"/>
        <end position="30"/>
    </location>
</feature>
<dbReference type="EMBL" id="JACHIR010000001">
    <property type="protein sequence ID" value="MBB5890042.1"/>
    <property type="molecule type" value="Genomic_DNA"/>
</dbReference>
<dbReference type="Proteomes" id="UP000585638">
    <property type="component" value="Unassembled WGS sequence"/>
</dbReference>
<comment type="caution">
    <text evidence="2">The sequence shown here is derived from an EMBL/GenBank/DDBJ whole genome shotgun (WGS) entry which is preliminary data.</text>
</comment>
<accession>A0A7W9KCG0</accession>
<proteinExistence type="predicted"/>
<evidence type="ECO:0000313" key="2">
    <source>
        <dbReference type="EMBL" id="MBB5890042.1"/>
    </source>
</evidence>
<name>A0A7W9KCG0_9PSEU</name>
<evidence type="ECO:0000313" key="3">
    <source>
        <dbReference type="Proteomes" id="UP000585638"/>
    </source>
</evidence>